<sequence>MLQLKSLINCIDNSGAAIVECVMIVGQKRHASIGDRIVCVVQKQRPGQAEVMGASSSGNKVKRGDIRHAVIVRTRQQVTRRDGSAVRFDDNACVLINKAGDPVGSRINGIVGQELRKKKWSKILSMAPMQA</sequence>
<dbReference type="GO" id="GO:0005762">
    <property type="term" value="C:mitochondrial large ribosomal subunit"/>
    <property type="evidence" value="ECO:0007669"/>
    <property type="project" value="TreeGrafter"/>
</dbReference>
<accession>A0AA40BQZ7</accession>
<proteinExistence type="inferred from homology"/>
<dbReference type="PANTHER" id="PTHR11761:SF3">
    <property type="entry name" value="LARGE RIBOSOMAL SUBUNIT PROTEIN UL14M"/>
    <property type="match status" value="1"/>
</dbReference>
<dbReference type="InterPro" id="IPR036853">
    <property type="entry name" value="Ribosomal_uL14_sf"/>
</dbReference>
<dbReference type="GO" id="GO:0070180">
    <property type="term" value="F:large ribosomal subunit rRNA binding"/>
    <property type="evidence" value="ECO:0007669"/>
    <property type="project" value="TreeGrafter"/>
</dbReference>
<dbReference type="InterPro" id="IPR019972">
    <property type="entry name" value="Ribosomal_uL14_CS"/>
</dbReference>
<dbReference type="SUPFAM" id="SSF50193">
    <property type="entry name" value="Ribosomal protein L14"/>
    <property type="match status" value="1"/>
</dbReference>
<evidence type="ECO:0000256" key="4">
    <source>
        <dbReference type="ARBA" id="ARBA00037226"/>
    </source>
</evidence>
<evidence type="ECO:0000313" key="8">
    <source>
        <dbReference type="Proteomes" id="UP001172155"/>
    </source>
</evidence>
<dbReference type="CDD" id="cd00337">
    <property type="entry name" value="Ribosomal_uL14"/>
    <property type="match status" value="1"/>
</dbReference>
<comment type="caution">
    <text evidence="7">The sequence shown here is derived from an EMBL/GenBank/DDBJ whole genome shotgun (WGS) entry which is preliminary data.</text>
</comment>
<dbReference type="AlphaFoldDB" id="A0AA40BQZ7"/>
<comment type="function">
    <text evidence="4">Component of the mitochondrial ribosome (mitoribosome), a dedicated translation machinery responsible for the synthesis of mitochondrial genome-encoded proteins, including at least some of the essential transmembrane subunits of the mitochondrial respiratory chain. The mitoribosomes are attached to the mitochondrial inner membrane and translation products are cotranslationally integrated into the membrane.</text>
</comment>
<dbReference type="PANTHER" id="PTHR11761">
    <property type="entry name" value="50S/60S RIBOSOMAL PROTEIN L14/L23"/>
    <property type="match status" value="1"/>
</dbReference>
<evidence type="ECO:0000256" key="2">
    <source>
        <dbReference type="ARBA" id="ARBA00022980"/>
    </source>
</evidence>
<dbReference type="InterPro" id="IPR000218">
    <property type="entry name" value="Ribosomal_uL14"/>
</dbReference>
<keyword evidence="2 6" id="KW-0689">Ribosomal protein</keyword>
<dbReference type="GO" id="GO:0003735">
    <property type="term" value="F:structural constituent of ribosome"/>
    <property type="evidence" value="ECO:0007669"/>
    <property type="project" value="InterPro"/>
</dbReference>
<reference evidence="7" key="1">
    <citation type="submission" date="2023-06" db="EMBL/GenBank/DDBJ databases">
        <title>Genome-scale phylogeny and comparative genomics of the fungal order Sordariales.</title>
        <authorList>
            <consortium name="Lawrence Berkeley National Laboratory"/>
            <person name="Hensen N."/>
            <person name="Bonometti L."/>
            <person name="Westerberg I."/>
            <person name="Brannstrom I.O."/>
            <person name="Guillou S."/>
            <person name="Cros-Aarteil S."/>
            <person name="Calhoun S."/>
            <person name="Haridas S."/>
            <person name="Kuo A."/>
            <person name="Mondo S."/>
            <person name="Pangilinan J."/>
            <person name="Riley R."/>
            <person name="LaButti K."/>
            <person name="Andreopoulos B."/>
            <person name="Lipzen A."/>
            <person name="Chen C."/>
            <person name="Yanf M."/>
            <person name="Daum C."/>
            <person name="Ng V."/>
            <person name="Clum A."/>
            <person name="Steindorff A."/>
            <person name="Ohm R."/>
            <person name="Martin F."/>
            <person name="Silar P."/>
            <person name="Natvig D."/>
            <person name="Lalanne C."/>
            <person name="Gautier V."/>
            <person name="Ament-velasquez S.L."/>
            <person name="Kruys A."/>
            <person name="Hutchinson M.I."/>
            <person name="Powell A.J."/>
            <person name="Barry K."/>
            <person name="Miller A.N."/>
            <person name="Grigoriev I.V."/>
            <person name="Debuchy R."/>
            <person name="Gladieux P."/>
            <person name="Thoren M.H."/>
            <person name="Johannesson H."/>
        </authorList>
    </citation>
    <scope>NUCLEOTIDE SEQUENCE</scope>
    <source>
        <strain evidence="7">SMH3187-1</strain>
    </source>
</reference>
<protein>
    <recommendedName>
        <fullName evidence="5">Large ribosomal subunit protein uL14m</fullName>
    </recommendedName>
</protein>
<comment type="similarity">
    <text evidence="1 6">Belongs to the universal ribosomal protein uL14 family.</text>
</comment>
<dbReference type="GO" id="GO:0006412">
    <property type="term" value="P:translation"/>
    <property type="evidence" value="ECO:0007669"/>
    <property type="project" value="InterPro"/>
</dbReference>
<dbReference type="SMART" id="SM01374">
    <property type="entry name" value="Ribosomal_L14"/>
    <property type="match status" value="1"/>
</dbReference>
<evidence type="ECO:0000256" key="6">
    <source>
        <dbReference type="RuleBase" id="RU003949"/>
    </source>
</evidence>
<keyword evidence="8" id="KW-1185">Reference proteome</keyword>
<name>A0AA40BQZ7_9PEZI</name>
<dbReference type="EMBL" id="JAUKUD010000007">
    <property type="protein sequence ID" value="KAK0738789.1"/>
    <property type="molecule type" value="Genomic_DNA"/>
</dbReference>
<keyword evidence="3 6" id="KW-0687">Ribonucleoprotein</keyword>
<dbReference type="InterPro" id="IPR005745">
    <property type="entry name" value="Ribosomal_uL14_bac-type"/>
</dbReference>
<dbReference type="NCBIfam" id="TIGR01067">
    <property type="entry name" value="rplN_bact"/>
    <property type="match status" value="1"/>
</dbReference>
<dbReference type="FunFam" id="2.40.150.20:FF:000005">
    <property type="entry name" value="50S ribosomal protein L14"/>
    <property type="match status" value="1"/>
</dbReference>
<dbReference type="Proteomes" id="UP001172155">
    <property type="component" value="Unassembled WGS sequence"/>
</dbReference>
<evidence type="ECO:0000256" key="1">
    <source>
        <dbReference type="ARBA" id="ARBA00010745"/>
    </source>
</evidence>
<dbReference type="HAMAP" id="MF_01367">
    <property type="entry name" value="Ribosomal_uL14"/>
    <property type="match status" value="1"/>
</dbReference>
<organism evidence="7 8">
    <name type="scientific">Schizothecium vesticola</name>
    <dbReference type="NCBI Taxonomy" id="314040"/>
    <lineage>
        <taxon>Eukaryota</taxon>
        <taxon>Fungi</taxon>
        <taxon>Dikarya</taxon>
        <taxon>Ascomycota</taxon>
        <taxon>Pezizomycotina</taxon>
        <taxon>Sordariomycetes</taxon>
        <taxon>Sordariomycetidae</taxon>
        <taxon>Sordariales</taxon>
        <taxon>Schizotheciaceae</taxon>
        <taxon>Schizothecium</taxon>
    </lineage>
</organism>
<dbReference type="Gene3D" id="2.40.150.20">
    <property type="entry name" value="Ribosomal protein L14"/>
    <property type="match status" value="1"/>
</dbReference>
<evidence type="ECO:0000256" key="3">
    <source>
        <dbReference type="ARBA" id="ARBA00023274"/>
    </source>
</evidence>
<gene>
    <name evidence="7" type="ORF">B0T18DRAFT_441386</name>
</gene>
<evidence type="ECO:0000313" key="7">
    <source>
        <dbReference type="EMBL" id="KAK0738789.1"/>
    </source>
</evidence>
<dbReference type="Pfam" id="PF00238">
    <property type="entry name" value="Ribosomal_L14"/>
    <property type="match status" value="1"/>
</dbReference>
<dbReference type="PROSITE" id="PS00049">
    <property type="entry name" value="RIBOSOMAL_L14"/>
    <property type="match status" value="1"/>
</dbReference>
<evidence type="ECO:0000256" key="5">
    <source>
        <dbReference type="ARBA" id="ARBA00040118"/>
    </source>
</evidence>